<gene>
    <name evidence="2" type="ORF">J5N97_023233</name>
</gene>
<accession>A0A9D5CBN1</accession>
<name>A0A9D5CBN1_9LILI</name>
<protein>
    <submittedName>
        <fullName evidence="2">Uncharacterized protein</fullName>
    </submittedName>
</protein>
<reference evidence="2" key="2">
    <citation type="journal article" date="2022" name="Hortic Res">
        <title>The genome of Dioscorea zingiberensis sheds light on the biosynthesis, origin and evolution of the medicinally important diosgenin saponins.</title>
        <authorList>
            <person name="Li Y."/>
            <person name="Tan C."/>
            <person name="Li Z."/>
            <person name="Guo J."/>
            <person name="Li S."/>
            <person name="Chen X."/>
            <person name="Wang C."/>
            <person name="Dai X."/>
            <person name="Yang H."/>
            <person name="Song W."/>
            <person name="Hou L."/>
            <person name="Xu J."/>
            <person name="Tong Z."/>
            <person name="Xu A."/>
            <person name="Yuan X."/>
            <person name="Wang W."/>
            <person name="Yang Q."/>
            <person name="Chen L."/>
            <person name="Sun Z."/>
            <person name="Wang K."/>
            <person name="Pan B."/>
            <person name="Chen J."/>
            <person name="Bao Y."/>
            <person name="Liu F."/>
            <person name="Qi X."/>
            <person name="Gang D.R."/>
            <person name="Wen J."/>
            <person name="Li J."/>
        </authorList>
    </citation>
    <scope>NUCLEOTIDE SEQUENCE</scope>
    <source>
        <strain evidence="2">Dzin_1.0</strain>
    </source>
</reference>
<evidence type="ECO:0000313" key="2">
    <source>
        <dbReference type="EMBL" id="KAJ0970356.1"/>
    </source>
</evidence>
<keyword evidence="1" id="KW-0732">Signal</keyword>
<comment type="caution">
    <text evidence="2">The sequence shown here is derived from an EMBL/GenBank/DDBJ whole genome shotgun (WGS) entry which is preliminary data.</text>
</comment>
<sequence length="117" mass="12952">MKKVVLILLVFLVLMASVSAADQDTLEGDIPSKKARFIIDGKHDHQVSKKVISSYKDAIHGDSNIGESMNHIIEQVGHGRSVMVTDQQGNHPTDDPHCDEKCYCKKHPESWCKGVGK</sequence>
<dbReference type="EMBL" id="JAGGNH010000006">
    <property type="protein sequence ID" value="KAJ0970356.1"/>
    <property type="molecule type" value="Genomic_DNA"/>
</dbReference>
<evidence type="ECO:0000256" key="1">
    <source>
        <dbReference type="SAM" id="SignalP"/>
    </source>
</evidence>
<keyword evidence="3" id="KW-1185">Reference proteome</keyword>
<dbReference type="Proteomes" id="UP001085076">
    <property type="component" value="Miscellaneous, Linkage group lg06"/>
</dbReference>
<organism evidence="2 3">
    <name type="scientific">Dioscorea zingiberensis</name>
    <dbReference type="NCBI Taxonomy" id="325984"/>
    <lineage>
        <taxon>Eukaryota</taxon>
        <taxon>Viridiplantae</taxon>
        <taxon>Streptophyta</taxon>
        <taxon>Embryophyta</taxon>
        <taxon>Tracheophyta</taxon>
        <taxon>Spermatophyta</taxon>
        <taxon>Magnoliopsida</taxon>
        <taxon>Liliopsida</taxon>
        <taxon>Dioscoreales</taxon>
        <taxon>Dioscoreaceae</taxon>
        <taxon>Dioscorea</taxon>
    </lineage>
</organism>
<evidence type="ECO:0000313" key="3">
    <source>
        <dbReference type="Proteomes" id="UP001085076"/>
    </source>
</evidence>
<feature type="signal peptide" evidence="1">
    <location>
        <begin position="1"/>
        <end position="20"/>
    </location>
</feature>
<proteinExistence type="predicted"/>
<feature type="chain" id="PRO_5038383673" evidence="1">
    <location>
        <begin position="21"/>
        <end position="117"/>
    </location>
</feature>
<reference evidence="2" key="1">
    <citation type="submission" date="2021-03" db="EMBL/GenBank/DDBJ databases">
        <authorList>
            <person name="Li Z."/>
            <person name="Yang C."/>
        </authorList>
    </citation>
    <scope>NUCLEOTIDE SEQUENCE</scope>
    <source>
        <strain evidence="2">Dzin_1.0</strain>
        <tissue evidence="2">Leaf</tissue>
    </source>
</reference>
<dbReference type="AlphaFoldDB" id="A0A9D5CBN1"/>